<feature type="transmembrane region" description="Helical" evidence="1">
    <location>
        <begin position="42"/>
        <end position="60"/>
    </location>
</feature>
<reference evidence="3" key="1">
    <citation type="submission" date="2016-09" db="EMBL/GenBank/DDBJ databases">
        <authorList>
            <person name="Wibberg D."/>
        </authorList>
    </citation>
    <scope>NUCLEOTIDE SEQUENCE [LARGE SCALE GENOMIC DNA]</scope>
</reference>
<accession>A0A1M4MZJ9</accession>
<keyword evidence="1" id="KW-1133">Transmembrane helix</keyword>
<evidence type="ECO:0000313" key="3">
    <source>
        <dbReference type="Proteomes" id="UP000184085"/>
    </source>
</evidence>
<keyword evidence="1" id="KW-0472">Membrane</keyword>
<keyword evidence="3" id="KW-1185">Reference proteome</keyword>
<proteinExistence type="predicted"/>
<evidence type="ECO:0000313" key="2">
    <source>
        <dbReference type="EMBL" id="SCM67168.1"/>
    </source>
</evidence>
<dbReference type="EMBL" id="FMJB01000044">
    <property type="protein sequence ID" value="SCM67168.1"/>
    <property type="molecule type" value="Genomic_DNA"/>
</dbReference>
<gene>
    <name evidence="2" type="ORF">KARMA_1359</name>
</gene>
<keyword evidence="1" id="KW-0812">Transmembrane</keyword>
<organism evidence="2 3">
    <name type="scientific">Donghicola eburneus</name>
    <dbReference type="NCBI Taxonomy" id="393278"/>
    <lineage>
        <taxon>Bacteria</taxon>
        <taxon>Pseudomonadati</taxon>
        <taxon>Pseudomonadota</taxon>
        <taxon>Alphaproteobacteria</taxon>
        <taxon>Rhodobacterales</taxon>
        <taxon>Roseobacteraceae</taxon>
        <taxon>Donghicola</taxon>
    </lineage>
</organism>
<feature type="transmembrane region" description="Helical" evidence="1">
    <location>
        <begin position="16"/>
        <end position="36"/>
    </location>
</feature>
<name>A0A1M4MZJ9_9RHOB</name>
<sequence length="158" mass="17092">MTDSISIRISPSPMRIWLGVAAMMGLGAILIYLALAHPPVTLVLRGFLLLFGGFAIFGGWKMMQSGQLSLILEGDSLTDSAGRVVATIDNIEKVERGAFAFKPSHGFLLHLNEPMPRAWFPGVWWRMGRRVAVGGVLPGGETKAVADMIAVRKSGMEL</sequence>
<protein>
    <submittedName>
        <fullName evidence="2">Putative membrane protein</fullName>
    </submittedName>
</protein>
<dbReference type="Proteomes" id="UP000184085">
    <property type="component" value="Unassembled WGS sequence"/>
</dbReference>
<dbReference type="RefSeq" id="WP_072705813.1">
    <property type="nucleotide sequence ID" value="NZ_FMJB01000044.1"/>
</dbReference>
<dbReference type="AlphaFoldDB" id="A0A1M4MZJ9"/>
<evidence type="ECO:0000256" key="1">
    <source>
        <dbReference type="SAM" id="Phobius"/>
    </source>
</evidence>